<reference evidence="9" key="1">
    <citation type="submission" date="2023-04" db="EMBL/GenBank/DDBJ databases">
        <title>Aspergillus oryzae NBRC 4228.</title>
        <authorList>
            <person name="Ichikawa N."/>
            <person name="Sato H."/>
            <person name="Tonouchi N."/>
        </authorList>
    </citation>
    <scope>NUCLEOTIDE SEQUENCE</scope>
    <source>
        <strain evidence="9">NBRC 4228</strain>
    </source>
</reference>
<dbReference type="Pfam" id="PF06422">
    <property type="entry name" value="PDR_CDR"/>
    <property type="match status" value="1"/>
</dbReference>
<gene>
    <name evidence="9" type="ORF">Aory04_001201600</name>
</gene>
<keyword evidence="2" id="KW-0813">Transport</keyword>
<dbReference type="GO" id="GO:0005524">
    <property type="term" value="F:ATP binding"/>
    <property type="evidence" value="ECO:0007669"/>
    <property type="project" value="InterPro"/>
</dbReference>
<evidence type="ECO:0000256" key="4">
    <source>
        <dbReference type="ARBA" id="ARBA00022989"/>
    </source>
</evidence>
<dbReference type="InterPro" id="IPR013525">
    <property type="entry name" value="ABC2_TM"/>
</dbReference>
<dbReference type="PANTHER" id="PTHR19241">
    <property type="entry name" value="ATP-BINDING CASSETTE TRANSPORTER"/>
    <property type="match status" value="1"/>
</dbReference>
<dbReference type="GO" id="GO:0140359">
    <property type="term" value="F:ABC-type transporter activity"/>
    <property type="evidence" value="ECO:0007669"/>
    <property type="project" value="InterPro"/>
</dbReference>
<evidence type="ECO:0000313" key="9">
    <source>
        <dbReference type="EMBL" id="GMG37087.1"/>
    </source>
</evidence>
<protein>
    <submittedName>
        <fullName evidence="9">Unnamed protein product</fullName>
    </submittedName>
</protein>
<dbReference type="Pfam" id="PF01061">
    <property type="entry name" value="ABC2_membrane"/>
    <property type="match status" value="1"/>
</dbReference>
<dbReference type="InterPro" id="IPR010929">
    <property type="entry name" value="PDR_CDR_ABC"/>
</dbReference>
<dbReference type="AlphaFoldDB" id="A0AAN5C440"/>
<feature type="transmembrane region" description="Helical" evidence="6">
    <location>
        <begin position="270"/>
        <end position="289"/>
    </location>
</feature>
<evidence type="ECO:0000259" key="8">
    <source>
        <dbReference type="Pfam" id="PF06422"/>
    </source>
</evidence>
<feature type="transmembrane region" description="Helical" evidence="6">
    <location>
        <begin position="128"/>
        <end position="148"/>
    </location>
</feature>
<comment type="caution">
    <text evidence="9">The sequence shown here is derived from an EMBL/GenBank/DDBJ whole genome shotgun (WGS) entry which is preliminary data.</text>
</comment>
<keyword evidence="3 6" id="KW-0812">Transmembrane</keyword>
<keyword evidence="4 6" id="KW-1133">Transmembrane helix</keyword>
<feature type="domain" description="CDR ABC transporter" evidence="8">
    <location>
        <begin position="332"/>
        <end position="411"/>
    </location>
</feature>
<sequence length="485" mass="54664">MFDKVLVLNDGHVAYYGPATSAKAYFESLGFYRSPKISVSDFLASMSGTPECRTPREALDRPVPIHPADFETRFRESSLYQQTVSDAATPPQSKTVGKPKASGYALPLYRQVYECTVRHYQIFLTDRAAWIAEAAGTIVQALLLGTLFRNQRDVTQGLYTRGSALFFCVLIMGLQASAEFGNTFVQRPILLKQKALRFYRPGAYALGQILADIPWKFIFIMYSLPIYWMINFQRTAGHFFTWLVCLYMGLMALSVMFRAIAVFTNSITRAILPVGLLLNVFIIYTGFYITPPGMKVWLFWIRYLDPMYYIFESVALNEIGTSSYQCSSGDIVPRGSAYNETSYQACAVSGSVAGELSLSGRLYLMVEYGFKNTHLWRNVNLIDADFIHTCRIGMERFRNAAEHMSTIFYRRLPSWVSASASRSADIEEPPIVAETKDSKPSSNHDVKAIGRLETTQSVFAWQELSLQLGDDKRLLHEVSGKAFLG</sequence>
<dbReference type="EMBL" id="BSYA01000224">
    <property type="protein sequence ID" value="GMG37087.1"/>
    <property type="molecule type" value="Genomic_DNA"/>
</dbReference>
<feature type="domain" description="ABC-2 type transporter transmembrane" evidence="7">
    <location>
        <begin position="110"/>
        <end position="318"/>
    </location>
</feature>
<evidence type="ECO:0000256" key="2">
    <source>
        <dbReference type="ARBA" id="ARBA00022448"/>
    </source>
</evidence>
<feature type="transmembrane region" description="Helical" evidence="6">
    <location>
        <begin position="206"/>
        <end position="228"/>
    </location>
</feature>
<feature type="transmembrane region" description="Helical" evidence="6">
    <location>
        <begin position="164"/>
        <end position="185"/>
    </location>
</feature>
<name>A0AAN5C440_ASPOZ</name>
<evidence type="ECO:0000256" key="3">
    <source>
        <dbReference type="ARBA" id="ARBA00022692"/>
    </source>
</evidence>
<evidence type="ECO:0000256" key="5">
    <source>
        <dbReference type="ARBA" id="ARBA00023136"/>
    </source>
</evidence>
<keyword evidence="5 6" id="KW-0472">Membrane</keyword>
<comment type="subcellular location">
    <subcellularLocation>
        <location evidence="1">Membrane</location>
        <topology evidence="1">Multi-pass membrane protein</topology>
    </subcellularLocation>
</comment>
<evidence type="ECO:0000256" key="1">
    <source>
        <dbReference type="ARBA" id="ARBA00004141"/>
    </source>
</evidence>
<dbReference type="GO" id="GO:0016020">
    <property type="term" value="C:membrane"/>
    <property type="evidence" value="ECO:0007669"/>
    <property type="project" value="UniProtKB-SubCell"/>
</dbReference>
<dbReference type="Proteomes" id="UP001165205">
    <property type="component" value="Unassembled WGS sequence"/>
</dbReference>
<evidence type="ECO:0000313" key="10">
    <source>
        <dbReference type="Proteomes" id="UP001165205"/>
    </source>
</evidence>
<feature type="transmembrane region" description="Helical" evidence="6">
    <location>
        <begin position="240"/>
        <end position="263"/>
    </location>
</feature>
<organism evidence="9 10">
    <name type="scientific">Aspergillus oryzae</name>
    <name type="common">Yellow koji mold</name>
    <dbReference type="NCBI Taxonomy" id="5062"/>
    <lineage>
        <taxon>Eukaryota</taxon>
        <taxon>Fungi</taxon>
        <taxon>Dikarya</taxon>
        <taxon>Ascomycota</taxon>
        <taxon>Pezizomycotina</taxon>
        <taxon>Eurotiomycetes</taxon>
        <taxon>Eurotiomycetidae</taxon>
        <taxon>Eurotiales</taxon>
        <taxon>Aspergillaceae</taxon>
        <taxon>Aspergillus</taxon>
        <taxon>Aspergillus subgen. Circumdati</taxon>
    </lineage>
</organism>
<proteinExistence type="predicted"/>
<evidence type="ECO:0000259" key="7">
    <source>
        <dbReference type="Pfam" id="PF01061"/>
    </source>
</evidence>
<evidence type="ECO:0000256" key="6">
    <source>
        <dbReference type="SAM" id="Phobius"/>
    </source>
</evidence>
<accession>A0AAN5C440</accession>